<dbReference type="GO" id="GO:0003755">
    <property type="term" value="F:peptidyl-prolyl cis-trans isomerase activity"/>
    <property type="evidence" value="ECO:0007669"/>
    <property type="project" value="InterPro"/>
</dbReference>
<keyword evidence="5" id="KW-1185">Reference proteome</keyword>
<dbReference type="AlphaFoldDB" id="A0A1D7TNS5"/>
<dbReference type="Pfam" id="PF22506">
    <property type="entry name" value="Cj1289-like_C"/>
    <property type="match status" value="1"/>
</dbReference>
<feature type="signal peptide" evidence="2">
    <location>
        <begin position="1"/>
        <end position="24"/>
    </location>
</feature>
<dbReference type="PATRIC" id="fig|1193502.14.peg.2932"/>
<name>A0A1D7TNS5_9BACT</name>
<evidence type="ECO:0000259" key="3">
    <source>
        <dbReference type="Pfam" id="PF22506"/>
    </source>
</evidence>
<feature type="domain" description="Cj1289-like C-terminal" evidence="3">
    <location>
        <begin position="145"/>
        <end position="237"/>
    </location>
</feature>
<dbReference type="RefSeq" id="WP_069479165.1">
    <property type="nucleotide sequence ID" value="NZ_CP017111.1"/>
</dbReference>
<dbReference type="Proteomes" id="UP000094609">
    <property type="component" value="Chromosome"/>
</dbReference>
<gene>
    <name evidence="4" type="ORF">SHALO_2897</name>
</gene>
<reference evidence="5" key="1">
    <citation type="submission" date="2016-08" db="EMBL/GenBank/DDBJ databases">
        <title>Complete genome sequence of the organohalide-respiring Epsilonproteobacterium Sulfurospirillum halorespirans.</title>
        <authorList>
            <person name="Goris T."/>
            <person name="Zimmermann J."/>
            <person name="Schenz B."/>
            <person name="Lemos M."/>
            <person name="Hackermueller J."/>
            <person name="Diekert G."/>
        </authorList>
    </citation>
    <scope>NUCLEOTIDE SEQUENCE [LARGE SCALE GENOMIC DNA]</scope>
    <source>
        <strain>DSM 13726</strain>
        <strain evidence="5">PCE-M2</strain>
    </source>
</reference>
<proteinExistence type="predicted"/>
<dbReference type="STRING" id="1193502.SHALO_2897"/>
<dbReference type="PANTHER" id="PTHR47637:SF1">
    <property type="entry name" value="CHAPERONE SURA"/>
    <property type="match status" value="1"/>
</dbReference>
<keyword evidence="1 2" id="KW-0732">Signal</keyword>
<dbReference type="EMBL" id="CP017111">
    <property type="protein sequence ID" value="AOO66649.1"/>
    <property type="molecule type" value="Genomic_DNA"/>
</dbReference>
<dbReference type="InterPro" id="IPR027304">
    <property type="entry name" value="Trigger_fact/SurA_dom_sf"/>
</dbReference>
<dbReference type="SUPFAM" id="SSF109998">
    <property type="entry name" value="Triger factor/SurA peptide-binding domain-like"/>
    <property type="match status" value="1"/>
</dbReference>
<dbReference type="Gene3D" id="3.10.50.40">
    <property type="match status" value="1"/>
</dbReference>
<evidence type="ECO:0000256" key="2">
    <source>
        <dbReference type="SAM" id="SignalP"/>
    </source>
</evidence>
<evidence type="ECO:0000313" key="4">
    <source>
        <dbReference type="EMBL" id="AOO66649.1"/>
    </source>
</evidence>
<evidence type="ECO:0000256" key="1">
    <source>
        <dbReference type="ARBA" id="ARBA00022729"/>
    </source>
</evidence>
<dbReference type="InterPro" id="IPR055131">
    <property type="entry name" value="Cj1289-like_C"/>
</dbReference>
<protein>
    <submittedName>
        <fullName evidence="4">Rotamase_2 superfamily protein</fullName>
    </submittedName>
</protein>
<dbReference type="InterPro" id="IPR046357">
    <property type="entry name" value="PPIase_dom_sf"/>
</dbReference>
<sequence length="284" mass="32180">MKIKLKVLTLVTLSATLLFSPANAGTIDGVSVIINKEPITLYDVFKYSQRFNISKKESLDILVRQKLEESEIKKQTITVDSFEVDQYIENLAISNNMSQYDFLNMIRSKNIDVSEYKEDLKKKLQRDKLYKKIVNTKMQQMGDGELQAYYNENLNEFSQASAFDVTIYTSANQQSLAAIQNNPMSAVNDVELKEGKLEASKTDPKLAALLNKTAIGKFSPVVKSDANNYAMFFVKEKHNVQSVSFADAKNYIYSKLSEGKEQKAIEEFFEKLKSSANIQVVRAP</sequence>
<evidence type="ECO:0000313" key="5">
    <source>
        <dbReference type="Proteomes" id="UP000094609"/>
    </source>
</evidence>
<dbReference type="Gene3D" id="1.10.4030.10">
    <property type="entry name" value="Porin chaperone SurA, peptide-binding domain"/>
    <property type="match status" value="1"/>
</dbReference>
<accession>A0A1D7TNS5</accession>
<organism evidence="4 5">
    <name type="scientific">Sulfurospirillum halorespirans DSM 13726</name>
    <dbReference type="NCBI Taxonomy" id="1193502"/>
    <lineage>
        <taxon>Bacteria</taxon>
        <taxon>Pseudomonadati</taxon>
        <taxon>Campylobacterota</taxon>
        <taxon>Epsilonproteobacteria</taxon>
        <taxon>Campylobacterales</taxon>
        <taxon>Sulfurospirillaceae</taxon>
        <taxon>Sulfurospirillum</taxon>
    </lineage>
</organism>
<feature type="chain" id="PRO_5009099615" evidence="2">
    <location>
        <begin position="25"/>
        <end position="284"/>
    </location>
</feature>
<dbReference type="KEGG" id="shal:SHALO_2897"/>
<dbReference type="InterPro" id="IPR050280">
    <property type="entry name" value="OMP_Chaperone_SurA"/>
</dbReference>
<dbReference type="PANTHER" id="PTHR47637">
    <property type="entry name" value="CHAPERONE SURA"/>
    <property type="match status" value="1"/>
</dbReference>